<dbReference type="SUPFAM" id="SSF54593">
    <property type="entry name" value="Glyoxalase/Bleomycin resistance protein/Dihydroxybiphenyl dioxygenase"/>
    <property type="match status" value="1"/>
</dbReference>
<dbReference type="InterPro" id="IPR029068">
    <property type="entry name" value="Glyas_Bleomycin-R_OHBP_Dase"/>
</dbReference>
<dbReference type="OrthoDB" id="9803104at2"/>
<gene>
    <name evidence="5" type="ORF">E4663_05255</name>
</gene>
<evidence type="ECO:0000313" key="5">
    <source>
        <dbReference type="EMBL" id="TGB04404.1"/>
    </source>
</evidence>
<dbReference type="Gene3D" id="3.10.180.10">
    <property type="entry name" value="2,3-Dihydroxybiphenyl 1,2-Dioxygenase, domain 1"/>
    <property type="match status" value="1"/>
</dbReference>
<keyword evidence="6" id="KW-1185">Reference proteome</keyword>
<dbReference type="EMBL" id="SRJC01000001">
    <property type="protein sequence ID" value="TGB04404.1"/>
    <property type="molecule type" value="Genomic_DNA"/>
</dbReference>
<protein>
    <recommendedName>
        <fullName evidence="2">Bleomycin resistance protein</fullName>
    </recommendedName>
</protein>
<evidence type="ECO:0000256" key="2">
    <source>
        <dbReference type="ARBA" id="ARBA00021572"/>
    </source>
</evidence>
<dbReference type="Proteomes" id="UP000297982">
    <property type="component" value="Unassembled WGS sequence"/>
</dbReference>
<dbReference type="InterPro" id="IPR037523">
    <property type="entry name" value="VOC_core"/>
</dbReference>
<reference evidence="5 6" key="1">
    <citation type="journal article" date="2003" name="Int. J. Syst. Evol. Microbiol.">
        <title>Halobacillus salinus sp. nov., isolated from a salt lake on the coast of the East Sea in Korea.</title>
        <authorList>
            <person name="Yoon J.H."/>
            <person name="Kang K.H."/>
            <person name="Park Y.H."/>
        </authorList>
    </citation>
    <scope>NUCLEOTIDE SEQUENCE [LARGE SCALE GENOMIC DNA]</scope>
    <source>
        <strain evidence="5 6">HSL-3</strain>
    </source>
</reference>
<dbReference type="Pfam" id="PF19581">
    <property type="entry name" value="Glyoxalase_7"/>
    <property type="match status" value="1"/>
</dbReference>
<comment type="similarity">
    <text evidence="1">Belongs to the bleomycin resistance protein family.</text>
</comment>
<dbReference type="AlphaFoldDB" id="A0A4Z0H3E6"/>
<proteinExistence type="inferred from homology"/>
<dbReference type="InterPro" id="IPR000335">
    <property type="entry name" value="Bleomycin-R"/>
</dbReference>
<evidence type="ECO:0000256" key="1">
    <source>
        <dbReference type="ARBA" id="ARBA00011051"/>
    </source>
</evidence>
<comment type="caution">
    <text evidence="5">The sequence shown here is derived from an EMBL/GenBank/DDBJ whole genome shotgun (WGS) entry which is preliminary data.</text>
</comment>
<name>A0A4Z0H3E6_9BACI</name>
<evidence type="ECO:0000256" key="3">
    <source>
        <dbReference type="ARBA" id="ARBA00023251"/>
    </source>
</evidence>
<dbReference type="GO" id="GO:0046677">
    <property type="term" value="P:response to antibiotic"/>
    <property type="evidence" value="ECO:0007669"/>
    <property type="project" value="UniProtKB-KW"/>
</dbReference>
<keyword evidence="3" id="KW-0046">Antibiotic resistance</keyword>
<dbReference type="CDD" id="cd08349">
    <property type="entry name" value="BLMA_like"/>
    <property type="match status" value="1"/>
</dbReference>
<evidence type="ECO:0000313" key="6">
    <source>
        <dbReference type="Proteomes" id="UP000297982"/>
    </source>
</evidence>
<dbReference type="RefSeq" id="WP_079479823.1">
    <property type="nucleotide sequence ID" value="NZ_FVYZ01000004.1"/>
</dbReference>
<sequence length="120" mass="13949">MITPVFRIFDVEKALDFYEAFLGFQVDWTHRFGEEMPEYIQISLQDNVIHLSEHHGDAAPGSTVRVDMKDIKSFHTTLKNKEYHFSNPSLEDTPWGTVEFKVVDPFYNTLIFFEGKEGEG</sequence>
<dbReference type="STRING" id="192814.GCA_900166575_01451"/>
<evidence type="ECO:0000259" key="4">
    <source>
        <dbReference type="PROSITE" id="PS51819"/>
    </source>
</evidence>
<feature type="domain" description="VOC" evidence="4">
    <location>
        <begin position="1"/>
        <end position="115"/>
    </location>
</feature>
<dbReference type="PROSITE" id="PS51819">
    <property type="entry name" value="VOC"/>
    <property type="match status" value="1"/>
</dbReference>
<organism evidence="5 6">
    <name type="scientific">Halobacillus salinus</name>
    <dbReference type="NCBI Taxonomy" id="192814"/>
    <lineage>
        <taxon>Bacteria</taxon>
        <taxon>Bacillati</taxon>
        <taxon>Bacillota</taxon>
        <taxon>Bacilli</taxon>
        <taxon>Bacillales</taxon>
        <taxon>Bacillaceae</taxon>
        <taxon>Halobacillus</taxon>
    </lineage>
</organism>
<accession>A0A4Z0H3E6</accession>